<dbReference type="Pfam" id="PF19562">
    <property type="entry name" value="DUF6084"/>
    <property type="match status" value="1"/>
</dbReference>
<evidence type="ECO:0000313" key="2">
    <source>
        <dbReference type="Proteomes" id="UP000664781"/>
    </source>
</evidence>
<reference evidence="1" key="1">
    <citation type="submission" date="2021-03" db="EMBL/GenBank/DDBJ databases">
        <title>Streptomyces strains.</title>
        <authorList>
            <person name="Lund M.B."/>
            <person name="Toerring T."/>
        </authorList>
    </citation>
    <scope>NUCLEOTIDE SEQUENCE</scope>
    <source>
        <strain evidence="1">JCM 4242</strain>
    </source>
</reference>
<organism evidence="1 2">
    <name type="scientific">Streptomyces triculaminicus</name>
    <dbReference type="NCBI Taxonomy" id="2816232"/>
    <lineage>
        <taxon>Bacteria</taxon>
        <taxon>Bacillati</taxon>
        <taxon>Actinomycetota</taxon>
        <taxon>Actinomycetes</taxon>
        <taxon>Kitasatosporales</taxon>
        <taxon>Streptomycetaceae</taxon>
        <taxon>Streptomyces</taxon>
    </lineage>
</organism>
<dbReference type="Proteomes" id="UP000664781">
    <property type="component" value="Unassembled WGS sequence"/>
</dbReference>
<dbReference type="EMBL" id="JAFMOF010000004">
    <property type="protein sequence ID" value="MBO0655755.1"/>
    <property type="molecule type" value="Genomic_DNA"/>
</dbReference>
<accession>A0A939JSU8</accession>
<dbReference type="AlphaFoldDB" id="A0A939JSU8"/>
<sequence length="221" mass="24551">MSAPAPHDADIADLSFAVTGARPLEHAAVPTLAFRLAVTRTGGGPVRSVSLTTDVRIAVERRRYREEERLALARLFGQPEQWATGMRPLTWARLTTVLPPFDDTTAVDLPVPCTRECELAVTAYFEAVRDADVPLDFLFSGTVFHTDATGRLRTSQISWARDCSYRLPAAQWHALTGRYFGGLSWLRVSQDTHALLGAYRARHALTDWDETVRTLLEGATR</sequence>
<evidence type="ECO:0000313" key="1">
    <source>
        <dbReference type="EMBL" id="MBO0655755.1"/>
    </source>
</evidence>
<dbReference type="RefSeq" id="WP_207248202.1">
    <property type="nucleotide sequence ID" value="NZ_JAFMOF010000004.1"/>
</dbReference>
<dbReference type="InterPro" id="IPR045730">
    <property type="entry name" value="DUF6084"/>
</dbReference>
<comment type="caution">
    <text evidence="1">The sequence shown here is derived from an EMBL/GenBank/DDBJ whole genome shotgun (WGS) entry which is preliminary data.</text>
</comment>
<name>A0A939JSU8_9ACTN</name>
<proteinExistence type="predicted"/>
<gene>
    <name evidence="1" type="ORF">J1792_24135</name>
</gene>
<keyword evidence="2" id="KW-1185">Reference proteome</keyword>
<protein>
    <submittedName>
        <fullName evidence="1">Uncharacterized protein</fullName>
    </submittedName>
</protein>